<evidence type="ECO:0000313" key="3">
    <source>
        <dbReference type="Proteomes" id="UP001152747"/>
    </source>
</evidence>
<protein>
    <submittedName>
        <fullName evidence="2">Uncharacterized protein</fullName>
    </submittedName>
</protein>
<dbReference type="EMBL" id="CANHGI010000003">
    <property type="protein sequence ID" value="CAI5445337.1"/>
    <property type="molecule type" value="Genomic_DNA"/>
</dbReference>
<organism evidence="2 3">
    <name type="scientific">Caenorhabditis angaria</name>
    <dbReference type="NCBI Taxonomy" id="860376"/>
    <lineage>
        <taxon>Eukaryota</taxon>
        <taxon>Metazoa</taxon>
        <taxon>Ecdysozoa</taxon>
        <taxon>Nematoda</taxon>
        <taxon>Chromadorea</taxon>
        <taxon>Rhabditida</taxon>
        <taxon>Rhabditina</taxon>
        <taxon>Rhabditomorpha</taxon>
        <taxon>Rhabditoidea</taxon>
        <taxon>Rhabditidae</taxon>
        <taxon>Peloderinae</taxon>
        <taxon>Caenorhabditis</taxon>
    </lineage>
</organism>
<dbReference type="PANTHER" id="PTHR37444:SF1">
    <property type="entry name" value="HUN DOMAIN-CONTAINING PROTEIN-RELATED"/>
    <property type="match status" value="1"/>
</dbReference>
<dbReference type="Pfam" id="PF05867">
    <property type="entry name" value="DUF851"/>
    <property type="match status" value="1"/>
</dbReference>
<sequence>MKTKGSKDGSSNSNESVSQSMRPIGAKKTNASPKKRKPEDRKTTQKRGIGTPKKEAASKNQKNKKNESARRAAKKPEKKLELTLTNTSNTLIGSEEPMNQQGGKNNKKKVKSEEMVNKLYRKKSVEVGKQEEKEKQAAPKKKKSEDIKKEESVRNNKNNVNQIAVTKQYFKDIVESRKVLKTAESLKTEDRLPEKLKELKRKENQEKTARIKKEFSATDEKFEESEKDKKLFDENGNPFWATLKFDAKEVEKEGVEVEGRITSEHVIKYLEGALMLQQPPKKPTSLDWTRSLAEMEDLDDEHFNDDVIMYYSLNNIIKNSERALKRCTSNNADSHRVKLNDSKVLCSPIGKIDKEVGVIIQFKEKIGPISYERENPIESIRKQVKK</sequence>
<evidence type="ECO:0000256" key="1">
    <source>
        <dbReference type="SAM" id="MobiDB-lite"/>
    </source>
</evidence>
<feature type="compositionally biased region" description="Low complexity" evidence="1">
    <location>
        <begin position="82"/>
        <end position="91"/>
    </location>
</feature>
<reference evidence="2" key="1">
    <citation type="submission" date="2022-11" db="EMBL/GenBank/DDBJ databases">
        <authorList>
            <person name="Kikuchi T."/>
        </authorList>
    </citation>
    <scope>NUCLEOTIDE SEQUENCE</scope>
    <source>
        <strain evidence="2">PS1010</strain>
    </source>
</reference>
<dbReference type="AlphaFoldDB" id="A0A9P1IGT9"/>
<dbReference type="Proteomes" id="UP001152747">
    <property type="component" value="Unassembled WGS sequence"/>
</dbReference>
<comment type="caution">
    <text evidence="2">The sequence shown here is derived from an EMBL/GenBank/DDBJ whole genome shotgun (WGS) entry which is preliminary data.</text>
</comment>
<feature type="compositionally biased region" description="Basic and acidic residues" evidence="1">
    <location>
        <begin position="64"/>
        <end position="81"/>
    </location>
</feature>
<name>A0A9P1IGT9_9PELO</name>
<proteinExistence type="predicted"/>
<accession>A0A9P1IGT9</accession>
<evidence type="ECO:0000313" key="2">
    <source>
        <dbReference type="EMBL" id="CAI5445337.1"/>
    </source>
</evidence>
<dbReference type="PANTHER" id="PTHR37444">
    <property type="entry name" value="PROTEIN CBG24900-RELATED"/>
    <property type="match status" value="1"/>
</dbReference>
<dbReference type="InterPro" id="IPR008569">
    <property type="entry name" value="DUF851"/>
</dbReference>
<feature type="compositionally biased region" description="Low complexity" evidence="1">
    <location>
        <begin position="8"/>
        <end position="20"/>
    </location>
</feature>
<gene>
    <name evidence="2" type="ORF">CAMP_LOCUS7974</name>
</gene>
<feature type="region of interest" description="Disordered" evidence="1">
    <location>
        <begin position="1"/>
        <end position="155"/>
    </location>
</feature>
<keyword evidence="3" id="KW-1185">Reference proteome</keyword>
<feature type="compositionally biased region" description="Basic and acidic residues" evidence="1">
    <location>
        <begin position="123"/>
        <end position="154"/>
    </location>
</feature>